<protein>
    <recommendedName>
        <fullName evidence="2">histidine kinase</fullName>
        <ecNumber evidence="2">2.7.13.3</ecNumber>
    </recommendedName>
</protein>
<dbReference type="PRINTS" id="PR00344">
    <property type="entry name" value="BCTRLSENSOR"/>
</dbReference>
<evidence type="ECO:0000256" key="5">
    <source>
        <dbReference type="ARBA" id="ARBA00022777"/>
    </source>
</evidence>
<dbReference type="SUPFAM" id="SSF55781">
    <property type="entry name" value="GAF domain-like"/>
    <property type="match status" value="1"/>
</dbReference>
<dbReference type="InterPro" id="IPR003661">
    <property type="entry name" value="HisK_dim/P_dom"/>
</dbReference>
<evidence type="ECO:0000313" key="9">
    <source>
        <dbReference type="EMBL" id="GAW68718.1"/>
    </source>
</evidence>
<dbReference type="PANTHER" id="PTHR43047">
    <property type="entry name" value="TWO-COMPONENT HISTIDINE PROTEIN KINASE"/>
    <property type="match status" value="1"/>
</dbReference>
<dbReference type="NCBIfam" id="TIGR00229">
    <property type="entry name" value="sensory_box"/>
    <property type="match status" value="1"/>
</dbReference>
<evidence type="ECO:0000313" key="10">
    <source>
        <dbReference type="Proteomes" id="UP000194153"/>
    </source>
</evidence>
<proteinExistence type="predicted"/>
<dbReference type="Gene3D" id="3.30.450.20">
    <property type="entry name" value="PAS domain"/>
    <property type="match status" value="1"/>
</dbReference>
<keyword evidence="10" id="KW-1185">Reference proteome</keyword>
<keyword evidence="5" id="KW-0418">Kinase</keyword>
<reference evidence="10" key="2">
    <citation type="submission" date="2017-05" db="EMBL/GenBank/DDBJ databases">
        <title>Draft genome sequence of Geobacter pelophilus, a iron(III)-reducing bacteria.</title>
        <authorList>
            <person name="Aoyagi T."/>
            <person name="Koike H."/>
            <person name="Morita T."/>
            <person name="Sato Y."/>
            <person name="Habe H."/>
            <person name="Hori T."/>
        </authorList>
    </citation>
    <scope>NUCLEOTIDE SEQUENCE [LARGE SCALE GENOMIC DNA]</scope>
    <source>
        <strain evidence="10">Drf2</strain>
    </source>
</reference>
<dbReference type="SMART" id="SM00065">
    <property type="entry name" value="GAF"/>
    <property type="match status" value="1"/>
</dbReference>
<dbReference type="SUPFAM" id="SSF47384">
    <property type="entry name" value="Homodimeric domain of signal transducing histidine kinase"/>
    <property type="match status" value="1"/>
</dbReference>
<gene>
    <name evidence="9" type="ORF">GPEL0_01r5184</name>
</gene>
<dbReference type="InterPro" id="IPR036097">
    <property type="entry name" value="HisK_dim/P_sf"/>
</dbReference>
<evidence type="ECO:0000259" key="7">
    <source>
        <dbReference type="PROSITE" id="PS50109"/>
    </source>
</evidence>
<dbReference type="InterPro" id="IPR000014">
    <property type="entry name" value="PAS"/>
</dbReference>
<reference evidence="9 10" key="1">
    <citation type="submission" date="2017-04" db="EMBL/GenBank/DDBJ databases">
        <authorList>
            <consortium name="Geobacter pelophilus Genome Sequencing"/>
            <person name="Aoyagi T."/>
            <person name="Koike H."/>
            <person name="Hori T."/>
        </authorList>
    </citation>
    <scope>NUCLEOTIDE SEQUENCE [LARGE SCALE GENOMIC DNA]</scope>
    <source>
        <strain evidence="9 10">Drf2</strain>
    </source>
</reference>
<evidence type="ECO:0000256" key="4">
    <source>
        <dbReference type="ARBA" id="ARBA00022679"/>
    </source>
</evidence>
<evidence type="ECO:0000256" key="3">
    <source>
        <dbReference type="ARBA" id="ARBA00022553"/>
    </source>
</evidence>
<dbReference type="Gene3D" id="3.30.450.40">
    <property type="match status" value="1"/>
</dbReference>
<feature type="domain" description="PAS" evidence="8">
    <location>
        <begin position="73"/>
        <end position="144"/>
    </location>
</feature>
<feature type="domain" description="Histidine kinase" evidence="7">
    <location>
        <begin position="409"/>
        <end position="657"/>
    </location>
</feature>
<dbReference type="Pfam" id="PF00512">
    <property type="entry name" value="HisKA"/>
    <property type="match status" value="1"/>
</dbReference>
<dbReference type="PANTHER" id="PTHR43047:SF72">
    <property type="entry name" value="OSMOSENSING HISTIDINE PROTEIN KINASE SLN1"/>
    <property type="match status" value="1"/>
</dbReference>
<comment type="catalytic activity">
    <reaction evidence="1">
        <text>ATP + protein L-histidine = ADP + protein N-phospho-L-histidine.</text>
        <dbReference type="EC" id="2.7.13.3"/>
    </reaction>
</comment>
<dbReference type="EMBL" id="BDQG01000001">
    <property type="protein sequence ID" value="GAW68718.1"/>
    <property type="molecule type" value="Genomic_DNA"/>
</dbReference>
<evidence type="ECO:0000256" key="6">
    <source>
        <dbReference type="SAM" id="Coils"/>
    </source>
</evidence>
<accession>A0ABQ0MNT5</accession>
<dbReference type="SUPFAM" id="SSF55785">
    <property type="entry name" value="PYP-like sensor domain (PAS domain)"/>
    <property type="match status" value="1"/>
</dbReference>
<dbReference type="InterPro" id="IPR029016">
    <property type="entry name" value="GAF-like_dom_sf"/>
</dbReference>
<dbReference type="InterPro" id="IPR003594">
    <property type="entry name" value="HATPase_dom"/>
</dbReference>
<dbReference type="Proteomes" id="UP000194153">
    <property type="component" value="Unassembled WGS sequence"/>
</dbReference>
<comment type="caution">
    <text evidence="9">The sequence shown here is derived from an EMBL/GenBank/DDBJ whole genome shotgun (WGS) entry which is preliminary data.</text>
</comment>
<dbReference type="Pfam" id="PF13185">
    <property type="entry name" value="GAF_2"/>
    <property type="match status" value="1"/>
</dbReference>
<dbReference type="Gene3D" id="1.10.287.130">
    <property type="match status" value="1"/>
</dbReference>
<dbReference type="SMART" id="SM00091">
    <property type="entry name" value="PAS"/>
    <property type="match status" value="1"/>
</dbReference>
<evidence type="ECO:0000256" key="1">
    <source>
        <dbReference type="ARBA" id="ARBA00000085"/>
    </source>
</evidence>
<dbReference type="CDD" id="cd00130">
    <property type="entry name" value="PAS"/>
    <property type="match status" value="1"/>
</dbReference>
<dbReference type="InterPro" id="IPR003018">
    <property type="entry name" value="GAF"/>
</dbReference>
<dbReference type="InterPro" id="IPR035965">
    <property type="entry name" value="PAS-like_dom_sf"/>
</dbReference>
<keyword evidence="4" id="KW-0808">Transferase</keyword>
<organism evidence="9 10">
    <name type="scientific">Geoanaerobacter pelophilus</name>
    <dbReference type="NCBI Taxonomy" id="60036"/>
    <lineage>
        <taxon>Bacteria</taxon>
        <taxon>Pseudomonadati</taxon>
        <taxon>Thermodesulfobacteriota</taxon>
        <taxon>Desulfuromonadia</taxon>
        <taxon>Geobacterales</taxon>
        <taxon>Geobacteraceae</taxon>
        <taxon>Geoanaerobacter</taxon>
    </lineage>
</organism>
<keyword evidence="6" id="KW-0175">Coiled coil</keyword>
<dbReference type="CDD" id="cd00075">
    <property type="entry name" value="HATPase"/>
    <property type="match status" value="1"/>
</dbReference>
<dbReference type="PROSITE" id="PS50109">
    <property type="entry name" value="HIS_KIN"/>
    <property type="match status" value="1"/>
</dbReference>
<dbReference type="InterPro" id="IPR004358">
    <property type="entry name" value="Sig_transdc_His_kin-like_C"/>
</dbReference>
<dbReference type="Pfam" id="PF13426">
    <property type="entry name" value="PAS_9"/>
    <property type="match status" value="1"/>
</dbReference>
<dbReference type="SMART" id="SM00388">
    <property type="entry name" value="HisKA"/>
    <property type="match status" value="1"/>
</dbReference>
<evidence type="ECO:0000256" key="2">
    <source>
        <dbReference type="ARBA" id="ARBA00012438"/>
    </source>
</evidence>
<name>A0ABQ0MNT5_9BACT</name>
<dbReference type="Gene3D" id="3.30.565.10">
    <property type="entry name" value="Histidine kinase-like ATPase, C-terminal domain"/>
    <property type="match status" value="1"/>
</dbReference>
<feature type="coiled-coil region" evidence="6">
    <location>
        <begin position="49"/>
        <end position="76"/>
    </location>
</feature>
<dbReference type="EC" id="2.7.13.3" evidence="2"/>
<keyword evidence="3" id="KW-0597">Phosphoprotein</keyword>
<dbReference type="Pfam" id="PF02518">
    <property type="entry name" value="HATPase_c"/>
    <property type="match status" value="1"/>
</dbReference>
<dbReference type="SMART" id="SM00387">
    <property type="entry name" value="HATPase_c"/>
    <property type="match status" value="1"/>
</dbReference>
<evidence type="ECO:0000259" key="8">
    <source>
        <dbReference type="PROSITE" id="PS50112"/>
    </source>
</evidence>
<dbReference type="RefSeq" id="WP_085814863.1">
    <property type="nucleotide sequence ID" value="NZ_BDQG01000001.1"/>
</dbReference>
<dbReference type="InterPro" id="IPR036890">
    <property type="entry name" value="HATPase_C_sf"/>
</dbReference>
<dbReference type="SUPFAM" id="SSF55874">
    <property type="entry name" value="ATPase domain of HSP90 chaperone/DNA topoisomerase II/histidine kinase"/>
    <property type="match status" value="1"/>
</dbReference>
<dbReference type="CDD" id="cd00082">
    <property type="entry name" value="HisKA"/>
    <property type="match status" value="1"/>
</dbReference>
<dbReference type="InterPro" id="IPR005467">
    <property type="entry name" value="His_kinase_dom"/>
</dbReference>
<dbReference type="PROSITE" id="PS50112">
    <property type="entry name" value="PAS"/>
    <property type="match status" value="1"/>
</dbReference>
<sequence length="665" mass="75758">MHFAPFLLIAICELTLLFVERRTPVPEWLHLGVSVTVAAVFLFLAARVWKRQERVREGLQRELEEMRQEAVKSARRYKCLLEGAGNAIFIFSADTGLLREENRVGRELLGFSREELDSIQARDLLHPDEHERFRSFLYQVRRNGRGELDAVRIRKKNCSFFLAEINARLIDLGDEQVAHCLLRDITKKRRTEKEIWQRNRELSILNDILTGMNHSSDLEQEQQRTLVEIMELFDAGGGTMHLYRSDQGAARLCACSHVSAELEQRITQSLILDPERFLKVKRVKAQQMKELGAAAEGWQCVTSVPISAHDHLVGVMHLLHREPCRYSAEELRFLESVGKQMGTIIEKGRLFAELNWKSGELLRSHRLLEKSSHNLSISEIRLKQNLALVEQANLEQNRLDRMKNQFLGMVSHEFNTPLTSIISGVEHLLQNGWQGEEEARPVLELVRDGGLRLKGLVADLLKLIKVEARRGALETSAVHLRHFLDELSAQLQPQLSERGQCVTLAGLEELPYFDADRNYLERVFGELLQNAIRFSPENGEILVTGRVVDRPALLERKDTLERFNPEFLRRCGERCYLEVEVRDSGIGIPIEEQQGIFGIFYEVGEIKHHSSGMSREEGRGAGLGLAMVKGMVEAHGGMVWVESSGGSSFFLVLPLEQEAIQPALF</sequence>